<evidence type="ECO:0000256" key="2">
    <source>
        <dbReference type="ARBA" id="ARBA00022692"/>
    </source>
</evidence>
<keyword evidence="6" id="KW-1003">Cell membrane</keyword>
<evidence type="ECO:0000313" key="8">
    <source>
        <dbReference type="Proteomes" id="UP000887572"/>
    </source>
</evidence>
<comment type="function">
    <text evidence="6">Forms chloride channels.</text>
</comment>
<feature type="region of interest" description="Disordered" evidence="7">
    <location>
        <begin position="405"/>
        <end position="451"/>
    </location>
</feature>
<evidence type="ECO:0000256" key="7">
    <source>
        <dbReference type="SAM" id="MobiDB-lite"/>
    </source>
</evidence>
<dbReference type="WBParaSite" id="Gr19_v10_g5390.t1">
    <property type="protein sequence ID" value="Gr19_v10_g5390.t1"/>
    <property type="gene ID" value="Gr19_v10_g5390"/>
</dbReference>
<keyword evidence="3 6" id="KW-1133">Transmembrane helix</keyword>
<protein>
    <recommendedName>
        <fullName evidence="6">Bestrophin homolog</fullName>
    </recommendedName>
</protein>
<keyword evidence="6" id="KW-0813">Transport</keyword>
<dbReference type="InterPro" id="IPR021134">
    <property type="entry name" value="Bestrophin-like"/>
</dbReference>
<evidence type="ECO:0000256" key="1">
    <source>
        <dbReference type="ARBA" id="ARBA00004370"/>
    </source>
</evidence>
<keyword evidence="8" id="KW-1185">Reference proteome</keyword>
<evidence type="ECO:0000313" key="9">
    <source>
        <dbReference type="WBParaSite" id="Gr19_v10_g5390.t1"/>
    </source>
</evidence>
<feature type="compositionally biased region" description="Polar residues" evidence="7">
    <location>
        <begin position="442"/>
        <end position="451"/>
    </location>
</feature>
<reference evidence="9" key="1">
    <citation type="submission" date="2022-11" db="UniProtKB">
        <authorList>
            <consortium name="WormBaseParasite"/>
        </authorList>
    </citation>
    <scope>IDENTIFICATION</scope>
</reference>
<feature type="compositionally biased region" description="Basic residues" evidence="7">
    <location>
        <begin position="416"/>
        <end position="428"/>
    </location>
</feature>
<feature type="transmembrane region" description="Helical" evidence="6">
    <location>
        <begin position="32"/>
        <end position="50"/>
    </location>
</feature>
<feature type="compositionally biased region" description="Low complexity" evidence="7">
    <location>
        <begin position="545"/>
        <end position="559"/>
    </location>
</feature>
<evidence type="ECO:0000256" key="5">
    <source>
        <dbReference type="ARBA" id="ARBA00034769"/>
    </source>
</evidence>
<sequence>MTVSYNQDIINTHSLTFLRVIFRWRGSLWKSVLYEVTLWLLCYYAVMLVYRTQFKKQQQIEFEHIAKYTDGKMDYIPLSFMHGFYVAFVVDRCQNVQLANISKVCNFGWKQIFANIGFVDSAAFVVGTFVGGTDAEARTHRRNFIRYLCLTQVLVLRDISIRVRRRFSSTESLVEAGYLQENERKMMESIQNGFPRYWVPIHWIFTLAHQLTLRGRLTPGQMEMILNESKAFREKLQMLINYDWVPVPLAYSQVVFLATRVYFLLCLFSRQFRIWEQRDSLICYMGWLKVAESLLNPLGEDDEDFESSYIIDRNLAVGMTMVDEFYAHLPIQKPDKFGKEGEIPPMYTEPSLNDPQHQLVGSAKLAADCDPNVLADPSGERRTPINQNRKRSSIFGRFLQRAVGDRMGAEGTERKQRNRSLFRARRRSATTAGPMSAEDQKNATSWKQRKSNSIACAPFTTSYDDHFNWPLKKGAVPRPAEQKVTEDAKWNGIDQLDFNKNLDGQILGKFLHSAPSMARFSLDMEHPNNEFRHLETLNEEDSESKGPSSRSNSRRSASSFGIKEEDPGGG</sequence>
<keyword evidence="6" id="KW-0406">Ion transport</keyword>
<dbReference type="GO" id="GO:0005886">
    <property type="term" value="C:plasma membrane"/>
    <property type="evidence" value="ECO:0007669"/>
    <property type="project" value="UniProtKB-SubCell"/>
</dbReference>
<comment type="subcellular location">
    <subcellularLocation>
        <location evidence="6">Cell membrane</location>
        <topology evidence="6">Multi-pass membrane protein</topology>
    </subcellularLocation>
    <subcellularLocation>
        <location evidence="1">Membrane</location>
    </subcellularLocation>
</comment>
<dbReference type="Pfam" id="PF01062">
    <property type="entry name" value="Bestrophin"/>
    <property type="match status" value="1"/>
</dbReference>
<accession>A0A914HZ86</accession>
<dbReference type="GO" id="GO:0005254">
    <property type="term" value="F:chloride channel activity"/>
    <property type="evidence" value="ECO:0007669"/>
    <property type="project" value="UniProtKB-KW"/>
</dbReference>
<dbReference type="AlphaFoldDB" id="A0A914HZ86"/>
<dbReference type="PANTHER" id="PTHR10736">
    <property type="entry name" value="BESTROPHIN"/>
    <property type="match status" value="1"/>
</dbReference>
<keyword evidence="2 6" id="KW-0812">Transmembrane</keyword>
<evidence type="ECO:0000256" key="4">
    <source>
        <dbReference type="ARBA" id="ARBA00023136"/>
    </source>
</evidence>
<keyword evidence="6" id="KW-0407">Ion channel</keyword>
<dbReference type="InterPro" id="IPR000615">
    <property type="entry name" value="Bestrophin"/>
</dbReference>
<comment type="similarity">
    <text evidence="5 6">Belongs to the anion channel-forming bestrophin (TC 1.A.46) family. Calcium-sensitive chloride channel subfamily.</text>
</comment>
<name>A0A914HZ86_GLORO</name>
<dbReference type="PANTHER" id="PTHR10736:SF0">
    <property type="entry name" value="BESTROPHIN HOMOLOG"/>
    <property type="match status" value="1"/>
</dbReference>
<evidence type="ECO:0000256" key="6">
    <source>
        <dbReference type="RuleBase" id="RU363126"/>
    </source>
</evidence>
<keyword evidence="6" id="KW-0869">Chloride channel</keyword>
<feature type="region of interest" description="Disordered" evidence="7">
    <location>
        <begin position="530"/>
        <end position="570"/>
    </location>
</feature>
<evidence type="ECO:0000256" key="3">
    <source>
        <dbReference type="ARBA" id="ARBA00022989"/>
    </source>
</evidence>
<dbReference type="Proteomes" id="UP000887572">
    <property type="component" value="Unplaced"/>
</dbReference>
<organism evidence="8 9">
    <name type="scientific">Globodera rostochiensis</name>
    <name type="common">Golden nematode worm</name>
    <name type="synonym">Heterodera rostochiensis</name>
    <dbReference type="NCBI Taxonomy" id="31243"/>
    <lineage>
        <taxon>Eukaryota</taxon>
        <taxon>Metazoa</taxon>
        <taxon>Ecdysozoa</taxon>
        <taxon>Nematoda</taxon>
        <taxon>Chromadorea</taxon>
        <taxon>Rhabditida</taxon>
        <taxon>Tylenchina</taxon>
        <taxon>Tylenchomorpha</taxon>
        <taxon>Tylenchoidea</taxon>
        <taxon>Heteroderidae</taxon>
        <taxon>Heteroderinae</taxon>
        <taxon>Globodera</taxon>
    </lineage>
</organism>
<feature type="compositionally biased region" description="Basic and acidic residues" evidence="7">
    <location>
        <begin position="405"/>
        <end position="415"/>
    </location>
</feature>
<comment type="caution">
    <text evidence="6">Lacks conserved residue(s) required for the propagation of feature annotation.</text>
</comment>
<dbReference type="GO" id="GO:0034707">
    <property type="term" value="C:chloride channel complex"/>
    <property type="evidence" value="ECO:0007669"/>
    <property type="project" value="UniProtKB-KW"/>
</dbReference>
<keyword evidence="6" id="KW-0868">Chloride</keyword>
<keyword evidence="4 6" id="KW-0472">Membrane</keyword>
<proteinExistence type="inferred from homology"/>